<evidence type="ECO:0000256" key="1">
    <source>
        <dbReference type="SAM" id="Coils"/>
    </source>
</evidence>
<organism evidence="3 4">
    <name type="scientific">Populus deltoides</name>
    <name type="common">Eastern poplar</name>
    <name type="synonym">Eastern cottonwood</name>
    <dbReference type="NCBI Taxonomy" id="3696"/>
    <lineage>
        <taxon>Eukaryota</taxon>
        <taxon>Viridiplantae</taxon>
        <taxon>Streptophyta</taxon>
        <taxon>Embryophyta</taxon>
        <taxon>Tracheophyta</taxon>
        <taxon>Spermatophyta</taxon>
        <taxon>Magnoliopsida</taxon>
        <taxon>eudicotyledons</taxon>
        <taxon>Gunneridae</taxon>
        <taxon>Pentapetalae</taxon>
        <taxon>rosids</taxon>
        <taxon>fabids</taxon>
        <taxon>Malpighiales</taxon>
        <taxon>Salicaceae</taxon>
        <taxon>Saliceae</taxon>
        <taxon>Populus</taxon>
    </lineage>
</organism>
<feature type="region of interest" description="Disordered" evidence="2">
    <location>
        <begin position="713"/>
        <end position="732"/>
    </location>
</feature>
<feature type="compositionally biased region" description="Polar residues" evidence="2">
    <location>
        <begin position="573"/>
        <end position="587"/>
    </location>
</feature>
<accession>A0A8T2X3F5</accession>
<keyword evidence="4" id="KW-1185">Reference proteome</keyword>
<dbReference type="PROSITE" id="PS51257">
    <property type="entry name" value="PROKAR_LIPOPROTEIN"/>
    <property type="match status" value="1"/>
</dbReference>
<evidence type="ECO:0000313" key="3">
    <source>
        <dbReference type="EMBL" id="KAH8487648.1"/>
    </source>
</evidence>
<proteinExistence type="predicted"/>
<name>A0A8T2X3F5_POPDE</name>
<dbReference type="AlphaFoldDB" id="A0A8T2X3F5"/>
<feature type="region of interest" description="Disordered" evidence="2">
    <location>
        <begin position="531"/>
        <end position="608"/>
    </location>
</feature>
<dbReference type="Proteomes" id="UP000807159">
    <property type="component" value="Chromosome 15"/>
</dbReference>
<feature type="compositionally biased region" description="Polar residues" evidence="2">
    <location>
        <begin position="597"/>
        <end position="606"/>
    </location>
</feature>
<reference evidence="3" key="1">
    <citation type="journal article" date="2021" name="J. Hered.">
        <title>Genome Assembly of Salicaceae Populus deltoides (Eastern Cottonwood) I-69 Based on Nanopore Sequencing and Hi-C Technologies.</title>
        <authorList>
            <person name="Bai S."/>
            <person name="Wu H."/>
            <person name="Zhang J."/>
            <person name="Pan Z."/>
            <person name="Zhao W."/>
            <person name="Li Z."/>
            <person name="Tong C."/>
        </authorList>
    </citation>
    <scope>NUCLEOTIDE SEQUENCE</scope>
    <source>
        <tissue evidence="3">Leaf</tissue>
    </source>
</reference>
<keyword evidence="1" id="KW-0175">Coiled coil</keyword>
<evidence type="ECO:0000313" key="4">
    <source>
        <dbReference type="Proteomes" id="UP000807159"/>
    </source>
</evidence>
<gene>
    <name evidence="3" type="ORF">H0E87_026292</name>
</gene>
<protein>
    <submittedName>
        <fullName evidence="3">Uncharacterized protein</fullName>
    </submittedName>
</protein>
<dbReference type="EMBL" id="JACEGQ020000015">
    <property type="protein sequence ID" value="KAH8487648.1"/>
    <property type="molecule type" value="Genomic_DNA"/>
</dbReference>
<evidence type="ECO:0000256" key="2">
    <source>
        <dbReference type="SAM" id="MobiDB-lite"/>
    </source>
</evidence>
<feature type="coiled-coil region" evidence="1">
    <location>
        <begin position="125"/>
        <end position="255"/>
    </location>
</feature>
<feature type="compositionally biased region" description="Basic and acidic residues" evidence="2">
    <location>
        <begin position="535"/>
        <end position="560"/>
    </location>
</feature>
<dbReference type="PANTHER" id="PTHR47747">
    <property type="entry name" value="RIBONUCLEASE P PROTEIN SUBUNIT P38-LIKE PROTEIN"/>
    <property type="match status" value="1"/>
</dbReference>
<sequence>MDGKEVSGSYLIVSEGKSDSFYPMYFGVSCALFALKVLTKPVKEDDRWSELCDKMLRGSAHLLRLLVWKIQREGADGEHCELLHKLETAEKEIMELKKIRCDDAKANEKIVSIPASQEQSWLIERKELRQHIGGLMSELRVLEKKNEEAISELNEKLNEMKLLAQSKDKAVEEEEQKRKELEEKLAKTEKIAEELRETAKRKAQEHSTDILKHKTAFLELVSNQRQLEAEMGRALRQLEARRKELDAVLEQKEESMVLTQKLSMEVVKVRKDLEQKDKILSAILRKSKLDTTEKKMLLKEVKLSKSKKKKAELETTESWKSVSESKHEKLSLRSMFSLHTNLMRSEDPPIKRGASQVVKGGSQSIDYDLEYENPEFQKNSEVSSPLSNLYSPEGCDELAIAADGKRLEGWVRSDAGKYAATIEKRHHLEIDAFAEQMRLKDEKLEAFRWRMLSMEIESKRLQSHIEGLNRDVSRIRHENMKLEALLLERQKELTDSKDQLKAQIKPQSCQQANLSSSLDDPALVHDSILSTAKNVKKEPTENNQEGKVHLTETSQEKNTEKEEEEEEEEEALHNQSRNVSKIVQSPENEFEEEKDVSNQGCTQEASASPVVVDTVEKIALTSQSLMKTNNSTWGMDLHALGVSYKIKRLKQQLLMLERLTGKQNSGEHLGNSDEAKNGIKAFQALMSLLNKQVNKYQSLQEKTDELCKRMHDNDVDVSRRDSSTSTARKKGETKTLEQFLEETFQVQRYMVATGQKLMEVQSRIASDFVMVPEELEKSAGSFDMKRFADSIKTLFQEVQRGLEVRIARIIGDLGGTLACEGMIRMRGL</sequence>
<comment type="caution">
    <text evidence="3">The sequence shown here is derived from an EMBL/GenBank/DDBJ whole genome shotgun (WGS) entry which is preliminary data.</text>
</comment>
<feature type="compositionally biased region" description="Acidic residues" evidence="2">
    <location>
        <begin position="561"/>
        <end position="570"/>
    </location>
</feature>
<feature type="compositionally biased region" description="Basic and acidic residues" evidence="2">
    <location>
        <begin position="713"/>
        <end position="722"/>
    </location>
</feature>
<dbReference type="PANTHER" id="PTHR47747:SF2">
    <property type="entry name" value="RIBONUCLEASE P PROTEIN SUBUNIT P38-LIKE PROTEIN"/>
    <property type="match status" value="1"/>
</dbReference>